<proteinExistence type="predicted"/>
<evidence type="ECO:0000313" key="2">
    <source>
        <dbReference type="Proteomes" id="UP001208689"/>
    </source>
</evidence>
<reference evidence="1" key="1">
    <citation type="submission" date="2022-09" db="EMBL/GenBank/DDBJ databases">
        <title>Actin cytoskeleton and complex cell architecture in an #Asgard archaeon.</title>
        <authorList>
            <person name="Ponce Toledo R.I."/>
            <person name="Schleper C."/>
            <person name="Rodrigues Oliveira T."/>
            <person name="Wollweber F."/>
            <person name="Xu J."/>
            <person name="Rittmann S."/>
            <person name="Klingl A."/>
            <person name="Pilhofer M."/>
        </authorList>
    </citation>
    <scope>NUCLEOTIDE SEQUENCE</scope>
    <source>
        <strain evidence="1">B-35</strain>
    </source>
</reference>
<keyword evidence="2" id="KW-1185">Reference proteome</keyword>
<evidence type="ECO:0000313" key="1">
    <source>
        <dbReference type="EMBL" id="UYP45064.1"/>
    </source>
</evidence>
<gene>
    <name evidence="1" type="ORF">NEF87_001349</name>
</gene>
<evidence type="ECO:0008006" key="3">
    <source>
        <dbReference type="Google" id="ProtNLM"/>
    </source>
</evidence>
<sequence length="254" mass="28086">MSNNDEELIKSISKIIEEAMKENVAIQGFSVGTDIATNIYTKFKPELTDFNENELIASATSFQYISKGLFAHIAKNDLNSSYLTVENHVILMAIVKDVSAAAILNRKLAELEGIIKYQKVLDNLLLKIAAFVETSDYITEDPMVKIMRAIPSATFLAIISKEGLPIKIIDNGKVQGPMVGSQVSALSNLTQVMMKTPMDYTILQGKGANILIVQFDSERILAISIPEHEKSNIGQYLARIKEIITSYEGSSFNF</sequence>
<dbReference type="EMBL" id="CP104013">
    <property type="protein sequence ID" value="UYP45064.1"/>
    <property type="molecule type" value="Genomic_DNA"/>
</dbReference>
<protein>
    <recommendedName>
        <fullName evidence="3">Roadblock/LAMTOR2 domain-containing protein</fullName>
    </recommendedName>
</protein>
<organism evidence="1 2">
    <name type="scientific">Candidatus Lokiarchaeum ossiferum</name>
    <dbReference type="NCBI Taxonomy" id="2951803"/>
    <lineage>
        <taxon>Archaea</taxon>
        <taxon>Promethearchaeati</taxon>
        <taxon>Promethearchaeota</taxon>
        <taxon>Promethearchaeia</taxon>
        <taxon>Promethearchaeales</taxon>
        <taxon>Promethearchaeaceae</taxon>
        <taxon>Candidatus Lokiarchaeum</taxon>
    </lineage>
</organism>
<accession>A0ABY6HR60</accession>
<name>A0ABY6HR60_9ARCH</name>
<dbReference type="Proteomes" id="UP001208689">
    <property type="component" value="Chromosome"/>
</dbReference>